<evidence type="ECO:0008006" key="4">
    <source>
        <dbReference type="Google" id="ProtNLM"/>
    </source>
</evidence>
<reference evidence="3" key="1">
    <citation type="submission" date="2009-11" db="EMBL/GenBank/DDBJ databases">
        <title>The complete chromosome of Xylanimonas cellulosilytica DSM 15894.</title>
        <authorList>
            <consortium name="US DOE Joint Genome Institute (JGI-PGF)"/>
            <person name="Lucas S."/>
            <person name="Copeland A."/>
            <person name="Lapidus A."/>
            <person name="Glavina del Rio T."/>
            <person name="Dalin E."/>
            <person name="Tice H."/>
            <person name="Bruce D."/>
            <person name="Goodwin L."/>
            <person name="Pitluck S."/>
            <person name="Kyrpides N."/>
            <person name="Mavromatis K."/>
            <person name="Ivanova N."/>
            <person name="Mikhailova N."/>
            <person name="Foster B."/>
            <person name="Clum A."/>
            <person name="Brettin T."/>
            <person name="Detter J.C."/>
            <person name="Han C."/>
            <person name="Larimer F."/>
            <person name="Land M."/>
            <person name="Hauser L."/>
            <person name="Markowitz V."/>
            <person name="Cheng J.F."/>
            <person name="Hugenholtz P."/>
            <person name="Woyke T."/>
            <person name="Wu D."/>
            <person name="Gehrich-Schroeter G."/>
            <person name="Schneider S."/>
            <person name="Pukall S.R."/>
            <person name="Klenk H.P."/>
            <person name="Eisen J.A."/>
        </authorList>
    </citation>
    <scope>NUCLEOTIDE SEQUENCE [LARGE SCALE GENOMIC DNA]</scope>
    <source>
        <strain evidence="3">DSM 15894 / CECT 5975 / LMG 20990 / XIL07</strain>
    </source>
</reference>
<feature type="compositionally biased region" description="Acidic residues" evidence="1">
    <location>
        <begin position="537"/>
        <end position="547"/>
    </location>
</feature>
<dbReference type="eggNOG" id="ENOG5033QAM">
    <property type="taxonomic scope" value="Bacteria"/>
</dbReference>
<sequence length="547" mass="59420">MGRVRQILGLRESTVVTSAVECARVAEGNLELLTESLAELELTLEDRGWQTMSAQAEQQFSRAGLGNASRVARVMAVANPLIKRGLGVRQAYVWGQGVQVQARATGRDGEEDVNTLVQAFLDAPGNRAAFTGDQAHERHERALGTDGNVFVACFTNPRTGAVQVRTLPFDEIDQVICNPDDRDDPWYYLRVWTSQVMKADGSGFEIRQEKAYYPALSYRPATRPRTIGRVEVRWDAPVYHVKVNALDGWDFGIGDAFAALPFARMYQDFLIDWATLVKSLSQFVWKASAKNGSRAAGLRQALQRRPAGTAPDANPNNAGATALLPEGMNLEAIPKSGATIDSESGRPMAAMVAAALGVPVTMLLADPGQVGSRATAETLDVPTINEMNHRRAVWAEAYRTILAYVIREAVRAPQGPVKGQVTRDPYTGRETVILAGDTDATIEIDWPPLEKTPLDAIVKAIVDADGTAKLPPLVIVKLLLQALGVKDADEILDDVTDDDGNWLDPYREVGDQVGQAAVNAFRRGKDPAAVTRRSEPADDVQDEGPEA</sequence>
<dbReference type="KEGG" id="xce:Xcel_0541"/>
<feature type="region of interest" description="Disordered" evidence="1">
    <location>
        <begin position="521"/>
        <end position="547"/>
    </location>
</feature>
<evidence type="ECO:0000256" key="1">
    <source>
        <dbReference type="SAM" id="MobiDB-lite"/>
    </source>
</evidence>
<name>D1BW77_XYLCX</name>
<keyword evidence="3" id="KW-1185">Reference proteome</keyword>
<dbReference type="OrthoDB" id="5066137at2"/>
<accession>D1BW77</accession>
<reference evidence="2 3" key="2">
    <citation type="journal article" date="2010" name="Stand. Genomic Sci.">
        <title>Complete genome sequence of Xylanimonas cellulosilytica type strain (XIL07).</title>
        <authorList>
            <person name="Foster B."/>
            <person name="Pukall R."/>
            <person name="Abt B."/>
            <person name="Nolan M."/>
            <person name="Glavina Del Rio T."/>
            <person name="Chen F."/>
            <person name="Lucas S."/>
            <person name="Tice H."/>
            <person name="Pitluck S."/>
            <person name="Cheng J.-F."/>
            <person name="Chertkov O."/>
            <person name="Brettin T."/>
            <person name="Han C."/>
            <person name="Detter J.C."/>
            <person name="Bruce D."/>
            <person name="Goodwin L."/>
            <person name="Ivanova N."/>
            <person name="Mavromatis K."/>
            <person name="Pati A."/>
            <person name="Mikhailova N."/>
            <person name="Chen A."/>
            <person name="Palaniappan K."/>
            <person name="Land M."/>
            <person name="Hauser L."/>
            <person name="Chang Y.-J."/>
            <person name="Jeffries C.D."/>
            <person name="Chain P."/>
            <person name="Rohde M."/>
            <person name="Goeker M."/>
            <person name="Bristow J."/>
            <person name="Eisen J.A."/>
            <person name="Markowitz V."/>
            <person name="Hugenholtz P."/>
            <person name="Kyrpides N.C."/>
            <person name="Klenk H.-P."/>
            <person name="Lapidus A."/>
        </authorList>
    </citation>
    <scope>NUCLEOTIDE SEQUENCE [LARGE SCALE GENOMIC DNA]</scope>
    <source>
        <strain evidence="3">DSM 15894 / CECT 5975 / LMG 20990 / XIL07</strain>
    </source>
</reference>
<protein>
    <recommendedName>
        <fullName evidence="4">Portal protein</fullName>
    </recommendedName>
</protein>
<evidence type="ECO:0000313" key="3">
    <source>
        <dbReference type="Proteomes" id="UP000002255"/>
    </source>
</evidence>
<dbReference type="RefSeq" id="WP_012877324.1">
    <property type="nucleotide sequence ID" value="NC_013530.1"/>
</dbReference>
<organism evidence="2 3">
    <name type="scientific">Xylanimonas cellulosilytica (strain DSM 15894 / JCM 12276 / CECT 5975 / KCTC 9989 / LMG 20990 / NBRC 107835 / XIL07)</name>
    <dbReference type="NCBI Taxonomy" id="446471"/>
    <lineage>
        <taxon>Bacteria</taxon>
        <taxon>Bacillati</taxon>
        <taxon>Actinomycetota</taxon>
        <taxon>Actinomycetes</taxon>
        <taxon>Micrococcales</taxon>
        <taxon>Promicromonosporaceae</taxon>
        <taxon>Xylanimonas</taxon>
    </lineage>
</organism>
<evidence type="ECO:0000313" key="2">
    <source>
        <dbReference type="EMBL" id="ACZ29580.1"/>
    </source>
</evidence>
<dbReference type="AlphaFoldDB" id="D1BW77"/>
<dbReference type="Proteomes" id="UP000002255">
    <property type="component" value="Chromosome"/>
</dbReference>
<dbReference type="HOGENOM" id="CLU_547162_0_0_11"/>
<dbReference type="STRING" id="446471.Xcel_0541"/>
<proteinExistence type="predicted"/>
<gene>
    <name evidence="2" type="ordered locus">Xcel_0541</name>
</gene>
<dbReference type="EMBL" id="CP001821">
    <property type="protein sequence ID" value="ACZ29580.1"/>
    <property type="molecule type" value="Genomic_DNA"/>
</dbReference>